<dbReference type="EMBL" id="LAZR01000179">
    <property type="protein sequence ID" value="KKN83882.1"/>
    <property type="molecule type" value="Genomic_DNA"/>
</dbReference>
<accession>A0A0F9U970</accession>
<organism evidence="1">
    <name type="scientific">marine sediment metagenome</name>
    <dbReference type="NCBI Taxonomy" id="412755"/>
    <lineage>
        <taxon>unclassified sequences</taxon>
        <taxon>metagenomes</taxon>
        <taxon>ecological metagenomes</taxon>
    </lineage>
</organism>
<dbReference type="AlphaFoldDB" id="A0A0F9U970"/>
<evidence type="ECO:0000313" key="1">
    <source>
        <dbReference type="EMBL" id="KKN83882.1"/>
    </source>
</evidence>
<gene>
    <name evidence="1" type="ORF">LCGC14_0295350</name>
</gene>
<name>A0A0F9U970_9ZZZZ</name>
<comment type="caution">
    <text evidence="1">The sequence shown here is derived from an EMBL/GenBank/DDBJ whole genome shotgun (WGS) entry which is preliminary data.</text>
</comment>
<reference evidence="1" key="1">
    <citation type="journal article" date="2015" name="Nature">
        <title>Complex archaea that bridge the gap between prokaryotes and eukaryotes.</title>
        <authorList>
            <person name="Spang A."/>
            <person name="Saw J.H."/>
            <person name="Jorgensen S.L."/>
            <person name="Zaremba-Niedzwiedzka K."/>
            <person name="Martijn J."/>
            <person name="Lind A.E."/>
            <person name="van Eijk R."/>
            <person name="Schleper C."/>
            <person name="Guy L."/>
            <person name="Ettema T.J."/>
        </authorList>
    </citation>
    <scope>NUCLEOTIDE SEQUENCE</scope>
</reference>
<protein>
    <submittedName>
        <fullName evidence="1">Uncharacterized protein</fullName>
    </submittedName>
</protein>
<sequence length="67" mass="7750">MVTNTDRPEVGQIWADLDKRMVGRKVVIDYVDPHYVRVHSLISGRHATISRRRLRPTHNGFELVGKV</sequence>
<proteinExistence type="predicted"/>